<dbReference type="AlphaFoldDB" id="A0AAU7DW31"/>
<keyword evidence="1" id="KW-0805">Transcription regulation</keyword>
<dbReference type="InterPro" id="IPR028082">
    <property type="entry name" value="Peripla_BP_I"/>
</dbReference>
<evidence type="ECO:0000256" key="3">
    <source>
        <dbReference type="ARBA" id="ARBA00023163"/>
    </source>
</evidence>
<dbReference type="PROSITE" id="PS00356">
    <property type="entry name" value="HTH_LACI_1"/>
    <property type="match status" value="1"/>
</dbReference>
<evidence type="ECO:0000256" key="2">
    <source>
        <dbReference type="ARBA" id="ARBA00023125"/>
    </source>
</evidence>
<gene>
    <name evidence="5" type="ORF">V5R04_03875</name>
</gene>
<dbReference type="Gene3D" id="3.40.50.2300">
    <property type="match status" value="2"/>
</dbReference>
<accession>A0AAU7DW31</accession>
<dbReference type="GO" id="GO:0000976">
    <property type="term" value="F:transcription cis-regulatory region binding"/>
    <property type="evidence" value="ECO:0007669"/>
    <property type="project" value="TreeGrafter"/>
</dbReference>
<dbReference type="InterPro" id="IPR000843">
    <property type="entry name" value="HTH_LacI"/>
</dbReference>
<protein>
    <submittedName>
        <fullName evidence="5">LacI family DNA-binding transcriptional regulator</fullName>
    </submittedName>
</protein>
<dbReference type="PANTHER" id="PTHR30146:SF109">
    <property type="entry name" value="HTH-TYPE TRANSCRIPTIONAL REGULATOR GALS"/>
    <property type="match status" value="1"/>
</dbReference>
<dbReference type="SUPFAM" id="SSF47413">
    <property type="entry name" value="lambda repressor-like DNA-binding domains"/>
    <property type="match status" value="1"/>
</dbReference>
<keyword evidence="2 5" id="KW-0238">DNA-binding</keyword>
<dbReference type="GO" id="GO:0003700">
    <property type="term" value="F:DNA-binding transcription factor activity"/>
    <property type="evidence" value="ECO:0007669"/>
    <property type="project" value="TreeGrafter"/>
</dbReference>
<dbReference type="Gene3D" id="1.10.260.40">
    <property type="entry name" value="lambda repressor-like DNA-binding domains"/>
    <property type="match status" value="1"/>
</dbReference>
<evidence type="ECO:0000256" key="1">
    <source>
        <dbReference type="ARBA" id="ARBA00023015"/>
    </source>
</evidence>
<organism evidence="5">
    <name type="scientific">Jonesiaceae bacterium BS-20</name>
    <dbReference type="NCBI Taxonomy" id="3120821"/>
    <lineage>
        <taxon>Bacteria</taxon>
        <taxon>Bacillati</taxon>
        <taxon>Actinomycetota</taxon>
        <taxon>Actinomycetes</taxon>
        <taxon>Micrococcales</taxon>
        <taxon>Jonesiaceae</taxon>
    </lineage>
</organism>
<dbReference type="PANTHER" id="PTHR30146">
    <property type="entry name" value="LACI-RELATED TRANSCRIPTIONAL REPRESSOR"/>
    <property type="match status" value="1"/>
</dbReference>
<evidence type="ECO:0000259" key="4">
    <source>
        <dbReference type="PROSITE" id="PS50932"/>
    </source>
</evidence>
<sequence>MASNRSAQIGRPVTLSDVAKLAGVSISTASKAMNNREQVRAQTREKVLAAAEQLAFVPNPLARGLLEGRTGTVGLLTNDLEGRFSIPILMGAEDAFGAGQVSVFLCDARGDAIREQHHLRALLSRRVDGLIVVGDRPDPRQSLGQHLGVPVVYVYAPSQDPRDLSLVADGAGGGQLATEHLIALGRTKIAHITGDPTYGATADRIAGMTAALDQAGLELVGGKALFGDWTEGWGRGATRMLLGRHPDVDGIFCGSDQIARGVLDALRELGREVPFDVAVVGHDNWDVFATNARPQLTSIDMNLELLGRRAAEHLVAAIGGRETSGLHRFASRLVPRGSTTPLG</sequence>
<keyword evidence="3" id="KW-0804">Transcription</keyword>
<dbReference type="CDD" id="cd01392">
    <property type="entry name" value="HTH_LacI"/>
    <property type="match status" value="1"/>
</dbReference>
<dbReference type="SMART" id="SM00354">
    <property type="entry name" value="HTH_LACI"/>
    <property type="match status" value="1"/>
</dbReference>
<dbReference type="Pfam" id="PF13377">
    <property type="entry name" value="Peripla_BP_3"/>
    <property type="match status" value="1"/>
</dbReference>
<dbReference type="InterPro" id="IPR046335">
    <property type="entry name" value="LacI/GalR-like_sensor"/>
</dbReference>
<dbReference type="CDD" id="cd06288">
    <property type="entry name" value="PBP1_sucrose_transcription_regulator"/>
    <property type="match status" value="1"/>
</dbReference>
<name>A0AAU7DW31_9MICO</name>
<dbReference type="InterPro" id="IPR010982">
    <property type="entry name" value="Lambda_DNA-bd_dom_sf"/>
</dbReference>
<reference evidence="5" key="1">
    <citation type="submission" date="2024-02" db="EMBL/GenBank/DDBJ databases">
        <title>Tomenella chthoni gen. nov. sp. nov., a member of the family Jonesiaceae isolated from bat guano.</title>
        <authorList>
            <person name="Miller S.L."/>
            <person name="King J."/>
            <person name="Sankaranarayanan K."/>
            <person name="Lawson P.A."/>
        </authorList>
    </citation>
    <scope>NUCLEOTIDE SEQUENCE</scope>
    <source>
        <strain evidence="5">BS-20</strain>
    </source>
</reference>
<proteinExistence type="predicted"/>
<dbReference type="EMBL" id="CP146203">
    <property type="protein sequence ID" value="XBH22372.1"/>
    <property type="molecule type" value="Genomic_DNA"/>
</dbReference>
<evidence type="ECO:0000313" key="5">
    <source>
        <dbReference type="EMBL" id="XBH22372.1"/>
    </source>
</evidence>
<dbReference type="Pfam" id="PF00356">
    <property type="entry name" value="LacI"/>
    <property type="match status" value="1"/>
</dbReference>
<dbReference type="PROSITE" id="PS50932">
    <property type="entry name" value="HTH_LACI_2"/>
    <property type="match status" value="1"/>
</dbReference>
<dbReference type="SUPFAM" id="SSF53822">
    <property type="entry name" value="Periplasmic binding protein-like I"/>
    <property type="match status" value="1"/>
</dbReference>
<feature type="domain" description="HTH lacI-type" evidence="4">
    <location>
        <begin position="13"/>
        <end position="67"/>
    </location>
</feature>